<dbReference type="EMBL" id="BJYU01000454">
    <property type="protein sequence ID" value="GEO19355.1"/>
    <property type="molecule type" value="Genomic_DNA"/>
</dbReference>
<dbReference type="RefSeq" id="WP_147023496.1">
    <property type="nucleotide sequence ID" value="NZ_BJYU01000454.1"/>
</dbReference>
<feature type="region of interest" description="Disordered" evidence="2">
    <location>
        <begin position="140"/>
        <end position="172"/>
    </location>
</feature>
<dbReference type="Proteomes" id="UP000321085">
    <property type="component" value="Unassembled WGS sequence"/>
</dbReference>
<evidence type="ECO:0000313" key="3">
    <source>
        <dbReference type="EMBL" id="GEO19355.1"/>
    </source>
</evidence>
<keyword evidence="4" id="KW-1185">Reference proteome</keyword>
<dbReference type="InterPro" id="IPR008807">
    <property type="entry name" value="ROS_MUCR"/>
</dbReference>
<sequence length="172" mass="18599">MDQSEQPSIDFAGITADIISSYVANNSVHRNELSAVITSVHMALQGLVAPRQVEAEKPQPPVSIRKSVTPDFLISLEDGKPYKSLKRHLTKLGLTPQAYREKWGLPVDYPMVAASYALKRSELAKSMGLGEKRKKLAAAKTAASSNEETVAAPAGATKPKRRASTKKVKASE</sequence>
<proteinExistence type="inferred from homology"/>
<gene>
    <name evidence="3" type="ORF">MAE02_70510</name>
</gene>
<dbReference type="AlphaFoldDB" id="A0A512C578"/>
<dbReference type="GO" id="GO:0003677">
    <property type="term" value="F:DNA binding"/>
    <property type="evidence" value="ECO:0007669"/>
    <property type="project" value="InterPro"/>
</dbReference>
<reference evidence="3 4" key="1">
    <citation type="submission" date="2019-07" db="EMBL/GenBank/DDBJ databases">
        <title>Whole genome shotgun sequence of Microvirga aerophila NBRC 106136.</title>
        <authorList>
            <person name="Hosoyama A."/>
            <person name="Uohara A."/>
            <person name="Ohji S."/>
            <person name="Ichikawa N."/>
        </authorList>
    </citation>
    <scope>NUCLEOTIDE SEQUENCE [LARGE SCALE GENOMIC DNA]</scope>
    <source>
        <strain evidence="3 4">NBRC 106136</strain>
    </source>
</reference>
<organism evidence="3 4">
    <name type="scientific">Microvirga aerophila</name>
    <dbReference type="NCBI Taxonomy" id="670291"/>
    <lineage>
        <taxon>Bacteria</taxon>
        <taxon>Pseudomonadati</taxon>
        <taxon>Pseudomonadota</taxon>
        <taxon>Alphaproteobacteria</taxon>
        <taxon>Hyphomicrobiales</taxon>
        <taxon>Methylobacteriaceae</taxon>
        <taxon>Microvirga</taxon>
    </lineage>
</organism>
<evidence type="ECO:0000256" key="2">
    <source>
        <dbReference type="SAM" id="MobiDB-lite"/>
    </source>
</evidence>
<dbReference type="InterPro" id="IPR041920">
    <property type="entry name" value="ROS/MUCR_sf"/>
</dbReference>
<comment type="caution">
    <text evidence="3">The sequence shown here is derived from an EMBL/GenBank/DDBJ whole genome shotgun (WGS) entry which is preliminary data.</text>
</comment>
<dbReference type="GO" id="GO:0006355">
    <property type="term" value="P:regulation of DNA-templated transcription"/>
    <property type="evidence" value="ECO:0007669"/>
    <property type="project" value="InterPro"/>
</dbReference>
<feature type="compositionally biased region" description="Basic residues" evidence="2">
    <location>
        <begin position="158"/>
        <end position="172"/>
    </location>
</feature>
<comment type="similarity">
    <text evidence="1">Belongs to the ros/MucR family.</text>
</comment>
<evidence type="ECO:0000256" key="1">
    <source>
        <dbReference type="ARBA" id="ARBA00007031"/>
    </source>
</evidence>
<dbReference type="GO" id="GO:0008270">
    <property type="term" value="F:zinc ion binding"/>
    <property type="evidence" value="ECO:0007669"/>
    <property type="project" value="InterPro"/>
</dbReference>
<dbReference type="Gene3D" id="1.10.10.1550">
    <property type="entry name" value="ROS/MUCR transcriptional regulator protein"/>
    <property type="match status" value="1"/>
</dbReference>
<evidence type="ECO:0008006" key="5">
    <source>
        <dbReference type="Google" id="ProtNLM"/>
    </source>
</evidence>
<name>A0A512C578_9HYPH</name>
<evidence type="ECO:0000313" key="4">
    <source>
        <dbReference type="Proteomes" id="UP000321085"/>
    </source>
</evidence>
<accession>A0A512C578</accession>
<protein>
    <recommendedName>
        <fullName evidence="5">MucR family transcriptional regulator</fullName>
    </recommendedName>
</protein>
<dbReference type="Pfam" id="PF05443">
    <property type="entry name" value="ROS_MUCR"/>
    <property type="match status" value="1"/>
</dbReference>